<keyword evidence="13" id="KW-1185">Reference proteome</keyword>
<gene>
    <name evidence="12" type="ORF">GTA08_BOTSDO07524</name>
</gene>
<dbReference type="PANTHER" id="PTHR16515">
    <property type="entry name" value="PR DOMAIN ZINC FINGER PROTEIN"/>
    <property type="match status" value="1"/>
</dbReference>
<evidence type="ECO:0000313" key="12">
    <source>
        <dbReference type="EMBL" id="KAF4303985.1"/>
    </source>
</evidence>
<feature type="compositionally biased region" description="Low complexity" evidence="10">
    <location>
        <begin position="105"/>
        <end position="129"/>
    </location>
</feature>
<comment type="caution">
    <text evidence="12">The sequence shown here is derived from an EMBL/GenBank/DDBJ whole genome shotgun (WGS) entry which is preliminary data.</text>
</comment>
<evidence type="ECO:0000256" key="10">
    <source>
        <dbReference type="SAM" id="MobiDB-lite"/>
    </source>
</evidence>
<evidence type="ECO:0000259" key="11">
    <source>
        <dbReference type="PROSITE" id="PS50157"/>
    </source>
</evidence>
<evidence type="ECO:0000256" key="8">
    <source>
        <dbReference type="ARBA" id="ARBA00023242"/>
    </source>
</evidence>
<dbReference type="GO" id="GO:0008270">
    <property type="term" value="F:zinc ion binding"/>
    <property type="evidence" value="ECO:0007669"/>
    <property type="project" value="UniProtKB-KW"/>
</dbReference>
<feature type="domain" description="C2H2-type" evidence="11">
    <location>
        <begin position="337"/>
        <end position="364"/>
    </location>
</feature>
<dbReference type="GO" id="GO:0010468">
    <property type="term" value="P:regulation of gene expression"/>
    <property type="evidence" value="ECO:0007669"/>
    <property type="project" value="TreeGrafter"/>
</dbReference>
<comment type="subcellular location">
    <subcellularLocation>
        <location evidence="1">Nucleus</location>
    </subcellularLocation>
</comment>
<accession>A0A8H4N054</accession>
<evidence type="ECO:0000256" key="9">
    <source>
        <dbReference type="PROSITE-ProRule" id="PRU00042"/>
    </source>
</evidence>
<evidence type="ECO:0000256" key="5">
    <source>
        <dbReference type="ARBA" id="ARBA00022833"/>
    </source>
</evidence>
<evidence type="ECO:0000256" key="4">
    <source>
        <dbReference type="ARBA" id="ARBA00022771"/>
    </source>
</evidence>
<protein>
    <submittedName>
        <fullName evidence="12">Zinc finger protein</fullName>
    </submittedName>
</protein>
<keyword evidence="6" id="KW-0805">Transcription regulation</keyword>
<evidence type="ECO:0000256" key="3">
    <source>
        <dbReference type="ARBA" id="ARBA00022737"/>
    </source>
</evidence>
<evidence type="ECO:0000256" key="2">
    <source>
        <dbReference type="ARBA" id="ARBA00022723"/>
    </source>
</evidence>
<dbReference type="OrthoDB" id="6077919at2759"/>
<dbReference type="Pfam" id="PF00096">
    <property type="entry name" value="zf-C2H2"/>
    <property type="match status" value="2"/>
</dbReference>
<feature type="region of interest" description="Disordered" evidence="10">
    <location>
        <begin position="47"/>
        <end position="267"/>
    </location>
</feature>
<keyword evidence="5" id="KW-0862">Zinc</keyword>
<organism evidence="12 13">
    <name type="scientific">Botryosphaeria dothidea</name>
    <dbReference type="NCBI Taxonomy" id="55169"/>
    <lineage>
        <taxon>Eukaryota</taxon>
        <taxon>Fungi</taxon>
        <taxon>Dikarya</taxon>
        <taxon>Ascomycota</taxon>
        <taxon>Pezizomycotina</taxon>
        <taxon>Dothideomycetes</taxon>
        <taxon>Dothideomycetes incertae sedis</taxon>
        <taxon>Botryosphaeriales</taxon>
        <taxon>Botryosphaeriaceae</taxon>
        <taxon>Botryosphaeria</taxon>
    </lineage>
</organism>
<evidence type="ECO:0000256" key="7">
    <source>
        <dbReference type="ARBA" id="ARBA00023163"/>
    </source>
</evidence>
<dbReference type="Gene3D" id="3.30.160.60">
    <property type="entry name" value="Classic Zinc Finger"/>
    <property type="match status" value="2"/>
</dbReference>
<dbReference type="Proteomes" id="UP000572817">
    <property type="component" value="Unassembled WGS sequence"/>
</dbReference>
<feature type="compositionally biased region" description="Polar residues" evidence="10">
    <location>
        <begin position="216"/>
        <end position="231"/>
    </location>
</feature>
<evidence type="ECO:0000256" key="1">
    <source>
        <dbReference type="ARBA" id="ARBA00004123"/>
    </source>
</evidence>
<evidence type="ECO:0000313" key="13">
    <source>
        <dbReference type="Proteomes" id="UP000572817"/>
    </source>
</evidence>
<feature type="compositionally biased region" description="Basic and acidic residues" evidence="10">
    <location>
        <begin position="1"/>
        <end position="18"/>
    </location>
</feature>
<dbReference type="FunFam" id="3.30.160.60:FF:000176">
    <property type="entry name" value="zinc finger protein 70"/>
    <property type="match status" value="1"/>
</dbReference>
<proteinExistence type="predicted"/>
<feature type="compositionally biased region" description="Low complexity" evidence="10">
    <location>
        <begin position="139"/>
        <end position="153"/>
    </location>
</feature>
<dbReference type="GO" id="GO:0005634">
    <property type="term" value="C:nucleus"/>
    <property type="evidence" value="ECO:0007669"/>
    <property type="project" value="UniProtKB-SubCell"/>
</dbReference>
<keyword evidence="3" id="KW-0677">Repeat</keyword>
<evidence type="ECO:0000256" key="6">
    <source>
        <dbReference type="ARBA" id="ARBA00023015"/>
    </source>
</evidence>
<keyword evidence="4 9" id="KW-0863">Zinc-finger</keyword>
<reference evidence="12" key="1">
    <citation type="submission" date="2020-04" db="EMBL/GenBank/DDBJ databases">
        <title>Genome Assembly and Annotation of Botryosphaeria dothidea sdau 11-99, a Latent Pathogen of Apple Fruit Ring Rot in China.</title>
        <authorList>
            <person name="Yu C."/>
            <person name="Diao Y."/>
            <person name="Lu Q."/>
            <person name="Zhao J."/>
            <person name="Cui S."/>
            <person name="Peng C."/>
            <person name="He B."/>
            <person name="Liu H."/>
        </authorList>
    </citation>
    <scope>NUCLEOTIDE SEQUENCE [LARGE SCALE GENOMIC DNA]</scope>
    <source>
        <strain evidence="12">Sdau11-99</strain>
    </source>
</reference>
<dbReference type="FunFam" id="3.30.160.60:FF:000060">
    <property type="entry name" value="zinc finger protein 436"/>
    <property type="match status" value="1"/>
</dbReference>
<dbReference type="AlphaFoldDB" id="A0A8H4N054"/>
<dbReference type="PROSITE" id="PS00028">
    <property type="entry name" value="ZINC_FINGER_C2H2_1"/>
    <property type="match status" value="2"/>
</dbReference>
<feature type="domain" description="C2H2-type" evidence="11">
    <location>
        <begin position="365"/>
        <end position="395"/>
    </location>
</feature>
<name>A0A8H4N054_9PEZI</name>
<sequence length="400" mass="44306">MVHGTGRDSRQEAHEYYRQQHQHHLYQAQRVQQHHPQDVAHGYQHHLYHQQQQQQHFKHQQPFVGAPQSPPSPPVEDLANKPSLPSISSLLGIADGERPSQEPGSQSQQASPSQQQQTVQQAQQQAAQQAHHHHHHHQQQQQQPTPQQVQHQPVLPPDHRPDQAQPAFAPTIVSHPRMTLPPTPPMRPDSVIDGNQSPSTSSQSSVPQQTPYYLGQSLNNMEPHQQRQQMPPTAPMRQRPSVPSQPATSPYTTSPYAPSPYGSSPGGASVGSYYSPENQVYTSPGMYSQRPLPSNFPPPPVPVSVPVSTPGNPNPWQHHHYISASSAAAFPQSQDRYICQTCNKAFSRPSSLRIHSHSHTGEKPFKCPHAGCGKAFSVRSNMKRHERGCHATAGPSVHGS</sequence>
<dbReference type="SUPFAM" id="SSF57667">
    <property type="entry name" value="beta-beta-alpha zinc fingers"/>
    <property type="match status" value="1"/>
</dbReference>
<dbReference type="EMBL" id="WWBZ02000051">
    <property type="protein sequence ID" value="KAF4303985.1"/>
    <property type="molecule type" value="Genomic_DNA"/>
</dbReference>
<dbReference type="PANTHER" id="PTHR16515:SF57">
    <property type="entry name" value="ZINC FINGER PROTEIN 154-LIKE"/>
    <property type="match status" value="1"/>
</dbReference>
<feature type="compositionally biased region" description="Low complexity" evidence="10">
    <location>
        <begin position="244"/>
        <end position="263"/>
    </location>
</feature>
<dbReference type="InterPro" id="IPR050331">
    <property type="entry name" value="Zinc_finger"/>
</dbReference>
<dbReference type="InterPro" id="IPR036236">
    <property type="entry name" value="Znf_C2H2_sf"/>
</dbReference>
<feature type="compositionally biased region" description="Low complexity" evidence="10">
    <location>
        <begin position="196"/>
        <end position="211"/>
    </location>
</feature>
<dbReference type="SMART" id="SM00355">
    <property type="entry name" value="ZnF_C2H2"/>
    <property type="match status" value="2"/>
</dbReference>
<feature type="region of interest" description="Disordered" evidence="10">
    <location>
        <begin position="1"/>
        <end position="21"/>
    </location>
</feature>
<keyword evidence="7" id="KW-0804">Transcription</keyword>
<feature type="compositionally biased region" description="Low complexity" evidence="10">
    <location>
        <begin position="82"/>
        <end position="91"/>
    </location>
</feature>
<keyword evidence="2" id="KW-0479">Metal-binding</keyword>
<dbReference type="PROSITE" id="PS50157">
    <property type="entry name" value="ZINC_FINGER_C2H2_2"/>
    <property type="match status" value="2"/>
</dbReference>
<dbReference type="InterPro" id="IPR013087">
    <property type="entry name" value="Znf_C2H2_type"/>
</dbReference>
<keyword evidence="8" id="KW-0539">Nucleus</keyword>